<organism evidence="2 3">
    <name type="scientific">Varunaivibrio sulfuroxidans</name>
    <dbReference type="NCBI Taxonomy" id="1773489"/>
    <lineage>
        <taxon>Bacteria</taxon>
        <taxon>Pseudomonadati</taxon>
        <taxon>Pseudomonadota</taxon>
        <taxon>Alphaproteobacteria</taxon>
        <taxon>Rhodospirillales</taxon>
        <taxon>Magnetovibrionaceae</taxon>
        <taxon>Varunaivibrio</taxon>
    </lineage>
</organism>
<sequence length="215" mass="23401">MEGTLTDRGPFDNFSGRVQRARGAQAVPGLFLMTDSRLPDPLAVARGLPRGSAVVVRTPTAGQNRALFAALVPLARSGALRLLATLPLTPISRRTAHGVHLDEAWVKRHPHRRRLCLPKNFIVTVSAHDRAAVIRAIRFGADAIFASPLHASASHPNKKSLGFWRFHALFGGHKAQRSVETAKIIALGGVTAEDMARLRRQGVWAIAGIDLFRRP</sequence>
<dbReference type="Gene3D" id="3.20.20.70">
    <property type="entry name" value="Aldolase class I"/>
    <property type="match status" value="1"/>
</dbReference>
<dbReference type="EMBL" id="SLZW01000001">
    <property type="protein sequence ID" value="TCS64845.1"/>
    <property type="molecule type" value="Genomic_DNA"/>
</dbReference>
<evidence type="ECO:0000313" key="3">
    <source>
        <dbReference type="Proteomes" id="UP000295304"/>
    </source>
</evidence>
<accession>A0A4R3JH66</accession>
<dbReference type="AlphaFoldDB" id="A0A4R3JH66"/>
<evidence type="ECO:0000259" key="1">
    <source>
        <dbReference type="Pfam" id="PF02581"/>
    </source>
</evidence>
<proteinExistence type="predicted"/>
<dbReference type="RefSeq" id="WP_165886193.1">
    <property type="nucleotide sequence ID" value="NZ_CP119676.1"/>
</dbReference>
<dbReference type="InterPro" id="IPR036206">
    <property type="entry name" value="ThiamineP_synth_sf"/>
</dbReference>
<dbReference type="InterPro" id="IPR022998">
    <property type="entry name" value="ThiamineP_synth_TenI"/>
</dbReference>
<dbReference type="Pfam" id="PF02581">
    <property type="entry name" value="TMP-TENI"/>
    <property type="match status" value="1"/>
</dbReference>
<gene>
    <name evidence="2" type="ORF">EDD55_101176</name>
</gene>
<reference evidence="2 3" key="1">
    <citation type="submission" date="2019-03" db="EMBL/GenBank/DDBJ databases">
        <title>Genomic Encyclopedia of Type Strains, Phase IV (KMG-IV): sequencing the most valuable type-strain genomes for metagenomic binning, comparative biology and taxonomic classification.</title>
        <authorList>
            <person name="Goeker M."/>
        </authorList>
    </citation>
    <scope>NUCLEOTIDE SEQUENCE [LARGE SCALE GENOMIC DNA]</scope>
    <source>
        <strain evidence="2 3">DSM 101688</strain>
    </source>
</reference>
<dbReference type="Proteomes" id="UP000295304">
    <property type="component" value="Unassembled WGS sequence"/>
</dbReference>
<dbReference type="CDD" id="cd00564">
    <property type="entry name" value="TMP_TenI"/>
    <property type="match status" value="1"/>
</dbReference>
<comment type="caution">
    <text evidence="2">The sequence shown here is derived from an EMBL/GenBank/DDBJ whole genome shotgun (WGS) entry which is preliminary data.</text>
</comment>
<dbReference type="GO" id="GO:0009228">
    <property type="term" value="P:thiamine biosynthetic process"/>
    <property type="evidence" value="ECO:0007669"/>
    <property type="project" value="UniProtKB-KW"/>
</dbReference>
<protein>
    <submittedName>
        <fullName evidence="2">Thiamine-phosphate pyrophosphorylase</fullName>
    </submittedName>
</protein>
<evidence type="ECO:0000313" key="2">
    <source>
        <dbReference type="EMBL" id="TCS64845.1"/>
    </source>
</evidence>
<feature type="domain" description="Thiamine phosphate synthase/TenI" evidence="1">
    <location>
        <begin position="65"/>
        <end position="209"/>
    </location>
</feature>
<dbReference type="SUPFAM" id="SSF51391">
    <property type="entry name" value="Thiamin phosphate synthase"/>
    <property type="match status" value="1"/>
</dbReference>
<name>A0A4R3JH66_9PROT</name>
<keyword evidence="3" id="KW-1185">Reference proteome</keyword>
<dbReference type="InterPro" id="IPR013785">
    <property type="entry name" value="Aldolase_TIM"/>
</dbReference>